<accession>F9WF67</accession>
<evidence type="ECO:0000313" key="2">
    <source>
        <dbReference type="Proteomes" id="UP000000702"/>
    </source>
</evidence>
<reference evidence="1 2" key="2">
    <citation type="journal article" date="2012" name="Proc. Natl. Acad. Sci. U.S.A.">
        <title>Antigenic diversity is generated by distinct evolutionary mechanisms in African trypanosome species.</title>
        <authorList>
            <person name="Jackson A.P."/>
            <person name="Berry A."/>
            <person name="Aslett M."/>
            <person name="Allison H.C."/>
            <person name="Burton P."/>
            <person name="Vavrova-Anderson J."/>
            <person name="Brown R."/>
            <person name="Browne H."/>
            <person name="Corton N."/>
            <person name="Hauser H."/>
            <person name="Gamble J."/>
            <person name="Gilderthorp R."/>
            <person name="Marcello L."/>
            <person name="McQuillan J."/>
            <person name="Otto T.D."/>
            <person name="Quail M.A."/>
            <person name="Sanders M.J."/>
            <person name="van Tonder A."/>
            <person name="Ginger M.L."/>
            <person name="Field M.C."/>
            <person name="Barry J.D."/>
            <person name="Hertz-Fowler C."/>
            <person name="Berriman M."/>
        </authorList>
    </citation>
    <scope>NUCLEOTIDE SEQUENCE [LARGE SCALE GENOMIC DNA]</scope>
    <source>
        <strain evidence="1 2">IL3000</strain>
    </source>
</reference>
<comment type="caution">
    <text evidence="1">The sequence shown here is derived from an EMBL/GenBank/DDBJ whole genome shotgun (WGS) entry which is preliminary data.</text>
</comment>
<protein>
    <submittedName>
        <fullName evidence="1">Uncharacterized protein</fullName>
    </submittedName>
</protein>
<organism evidence="1 2">
    <name type="scientific">Trypanosoma congolense (strain IL3000)</name>
    <dbReference type="NCBI Taxonomy" id="1068625"/>
    <lineage>
        <taxon>Eukaryota</taxon>
        <taxon>Discoba</taxon>
        <taxon>Euglenozoa</taxon>
        <taxon>Kinetoplastea</taxon>
        <taxon>Metakinetoplastina</taxon>
        <taxon>Trypanosomatida</taxon>
        <taxon>Trypanosomatidae</taxon>
        <taxon>Trypanosoma</taxon>
        <taxon>Nannomonas</taxon>
    </lineage>
</organism>
<reference evidence="2" key="1">
    <citation type="submission" date="2011-07" db="EMBL/GenBank/DDBJ databases">
        <title>Divergent evolution of antigenic variation in African trypanosomes.</title>
        <authorList>
            <person name="Jackson A.P."/>
            <person name="Berry A."/>
            <person name="Allison H.C."/>
            <person name="Burton P."/>
            <person name="Anderson J."/>
            <person name="Aslett M."/>
            <person name="Brown R."/>
            <person name="Corton N."/>
            <person name="Harris D."/>
            <person name="Hauser H."/>
            <person name="Gamble J."/>
            <person name="Gilderthorp R."/>
            <person name="McQuillan J."/>
            <person name="Quail M.A."/>
            <person name="Sanders M."/>
            <person name="Van Tonder A."/>
            <person name="Ginger M.L."/>
            <person name="Donelson J.E."/>
            <person name="Field M.C."/>
            <person name="Barry J.D."/>
            <person name="Berriman M."/>
            <person name="Hertz-Fowler C."/>
        </authorList>
    </citation>
    <scope>NUCLEOTIDE SEQUENCE [LARGE SCALE GENOMIC DNA]</scope>
    <source>
        <strain evidence="2">IL3000</strain>
    </source>
</reference>
<gene>
    <name evidence="1" type="ORF">TCIL3000_0_09210</name>
</gene>
<dbReference type="AlphaFoldDB" id="F9WF67"/>
<dbReference type="EMBL" id="CAEQ01002109">
    <property type="protein sequence ID" value="CCD15935.1"/>
    <property type="molecule type" value="Genomic_DNA"/>
</dbReference>
<evidence type="ECO:0000313" key="1">
    <source>
        <dbReference type="EMBL" id="CCD15935.1"/>
    </source>
</evidence>
<dbReference type="Proteomes" id="UP000000702">
    <property type="component" value="Unassembled WGS sequence"/>
</dbReference>
<keyword evidence="2" id="KW-1185">Reference proteome</keyword>
<name>F9WF67_TRYCI</name>
<sequence length="128" mass="14963">MPWKPSWPPSQINQSFRACLLKSTRCERSPFDACYEHFPADFFPHMCRCDLVPAHQPTVHFAIHQLHQFMHGAVLMPFMWIVQHPHAIFEAIGNQFQCTFHFLHTLLKGCLISHGAVQHRTHYGNKFL</sequence>
<proteinExistence type="predicted"/>